<dbReference type="Proteomes" id="UP001629745">
    <property type="component" value="Unassembled WGS sequence"/>
</dbReference>
<proteinExistence type="predicted"/>
<accession>A0ABW9FES5</accession>
<gene>
    <name evidence="1" type="ORF">ABEU20_002627</name>
</gene>
<reference evidence="1 2" key="1">
    <citation type="submission" date="2023-11" db="EMBL/GenBank/DDBJ databases">
        <authorList>
            <person name="Val-Calvo J."/>
            <person name="Scortti M."/>
            <person name="Vazquez-Boland J."/>
        </authorList>
    </citation>
    <scope>NUCLEOTIDE SEQUENCE [LARGE SCALE GENOMIC DNA]</scope>
    <source>
        <strain evidence="1 2">PAM 2766</strain>
    </source>
</reference>
<evidence type="ECO:0000313" key="2">
    <source>
        <dbReference type="Proteomes" id="UP001629745"/>
    </source>
</evidence>
<comment type="caution">
    <text evidence="1">The sequence shown here is derived from an EMBL/GenBank/DDBJ whole genome shotgun (WGS) entry which is preliminary data.</text>
</comment>
<sequence>MPRTQEHTDRYTDALIALAAATHRPANIVNVLGRYAIRVDFEFNRYVLATNSGDGLTSDVDAIEAWHVAFFQQSDGESGDELLEEARDEWLADAFDQALDALRRSPKWIDSDAKFGELTRSPVDALAEA</sequence>
<evidence type="ECO:0000313" key="1">
    <source>
        <dbReference type="EMBL" id="MFM1724051.1"/>
    </source>
</evidence>
<dbReference type="EMBL" id="JBDLNV010000004">
    <property type="protein sequence ID" value="MFM1724051.1"/>
    <property type="molecule type" value="Genomic_DNA"/>
</dbReference>
<name>A0ABW9FES5_9NOCA</name>
<dbReference type="RefSeq" id="WP_420164611.1">
    <property type="nucleotide sequence ID" value="NZ_JBDLNV010000004.1"/>
</dbReference>
<keyword evidence="2" id="KW-1185">Reference proteome</keyword>
<organism evidence="1 2">
    <name type="scientific">Rhodococcus parequi</name>
    <dbReference type="NCBI Taxonomy" id="3137122"/>
    <lineage>
        <taxon>Bacteria</taxon>
        <taxon>Bacillati</taxon>
        <taxon>Actinomycetota</taxon>
        <taxon>Actinomycetes</taxon>
        <taxon>Mycobacteriales</taxon>
        <taxon>Nocardiaceae</taxon>
        <taxon>Rhodococcus</taxon>
    </lineage>
</organism>
<protein>
    <submittedName>
        <fullName evidence="1">Uncharacterized protein</fullName>
    </submittedName>
</protein>